<keyword evidence="3" id="KW-1185">Reference proteome</keyword>
<dbReference type="PANTHER" id="PTHR30212">
    <property type="entry name" value="PROTEIN YIIM"/>
    <property type="match status" value="1"/>
</dbReference>
<dbReference type="Proteomes" id="UP000094412">
    <property type="component" value="Unassembled WGS sequence"/>
</dbReference>
<organism evidence="2 3">
    <name type="scientific">Mesorhizobium hungaricum</name>
    <dbReference type="NCBI Taxonomy" id="1566387"/>
    <lineage>
        <taxon>Bacteria</taxon>
        <taxon>Pseudomonadati</taxon>
        <taxon>Pseudomonadota</taxon>
        <taxon>Alphaproteobacteria</taxon>
        <taxon>Hyphomicrobiales</taxon>
        <taxon>Phyllobacteriaceae</taxon>
        <taxon>Mesorhizobium</taxon>
    </lineage>
</organism>
<dbReference type="InterPro" id="IPR052353">
    <property type="entry name" value="Benzoxazolinone_Detox_Enz"/>
</dbReference>
<dbReference type="InterPro" id="IPR005302">
    <property type="entry name" value="MoCF_Sase_C"/>
</dbReference>
<gene>
    <name evidence="2" type="ORF">QV13_12245</name>
</gene>
<dbReference type="Pfam" id="PF03473">
    <property type="entry name" value="MOSC"/>
    <property type="match status" value="1"/>
</dbReference>
<comment type="caution">
    <text evidence="2">The sequence shown here is derived from an EMBL/GenBank/DDBJ whole genome shotgun (WGS) entry which is preliminary data.</text>
</comment>
<dbReference type="EMBL" id="MDEO01000032">
    <property type="protein sequence ID" value="OCX17525.1"/>
    <property type="molecule type" value="Genomic_DNA"/>
</dbReference>
<dbReference type="PANTHER" id="PTHR30212:SF2">
    <property type="entry name" value="PROTEIN YIIM"/>
    <property type="match status" value="1"/>
</dbReference>
<feature type="domain" description="MOSC" evidence="1">
    <location>
        <begin position="29"/>
        <end position="166"/>
    </location>
</feature>
<sequence>MTTFHVTELRIGQAVPFGPDGALSAIDKHKVDGPVRAEKLGLDGDQQGDRKRHGGPDKAIHAYAVSHMPDWAAELPHRAARFSPGAFGENLVLDGITEADLCLGDLWRVGGALLEVSQGRQPCWKLNLRFDLPDMARRVQDTGRSGWYFRVSEPGIIAAGDHGRLIKRRHPDWSVARVSHLLYHDRMNRAALAGLAALPGLPDNWRRLAAARLSSGQTEDWSRRIDTPQPLKAD</sequence>
<dbReference type="OrthoDB" id="9786134at2"/>
<dbReference type="RefSeq" id="WP_024925120.1">
    <property type="nucleotide sequence ID" value="NZ_MDEO01000032.1"/>
</dbReference>
<protein>
    <submittedName>
        <fullName evidence="2">Molybdenum cofactor sulfurase</fullName>
    </submittedName>
</protein>
<evidence type="ECO:0000259" key="1">
    <source>
        <dbReference type="PROSITE" id="PS51340"/>
    </source>
</evidence>
<dbReference type="Pfam" id="PF03475">
    <property type="entry name" value="YiiM_3-alpha"/>
    <property type="match status" value="1"/>
</dbReference>
<dbReference type="GO" id="GO:0003824">
    <property type="term" value="F:catalytic activity"/>
    <property type="evidence" value="ECO:0007669"/>
    <property type="project" value="InterPro"/>
</dbReference>
<dbReference type="GO" id="GO:0030151">
    <property type="term" value="F:molybdenum ion binding"/>
    <property type="evidence" value="ECO:0007669"/>
    <property type="project" value="InterPro"/>
</dbReference>
<dbReference type="Gene3D" id="2.40.33.20">
    <property type="entry name" value="PK beta-barrel domain-like"/>
    <property type="match status" value="1"/>
</dbReference>
<name>A0A1C2DSC2_9HYPH</name>
<dbReference type="STRING" id="1566387.QV13_12245"/>
<dbReference type="SUPFAM" id="SSF50800">
    <property type="entry name" value="PK beta-barrel domain-like"/>
    <property type="match status" value="1"/>
</dbReference>
<proteinExistence type="predicted"/>
<evidence type="ECO:0000313" key="3">
    <source>
        <dbReference type="Proteomes" id="UP000094412"/>
    </source>
</evidence>
<accession>A0A1C2DSC2</accession>
<dbReference type="InterPro" id="IPR011037">
    <property type="entry name" value="Pyrv_Knase-like_insert_dom_sf"/>
</dbReference>
<evidence type="ECO:0000313" key="2">
    <source>
        <dbReference type="EMBL" id="OCX17525.1"/>
    </source>
</evidence>
<dbReference type="InterPro" id="IPR005163">
    <property type="entry name" value="Tri_helical_YiiM-like"/>
</dbReference>
<dbReference type="AlphaFoldDB" id="A0A1C2DSC2"/>
<dbReference type="GO" id="GO:0030170">
    <property type="term" value="F:pyridoxal phosphate binding"/>
    <property type="evidence" value="ECO:0007669"/>
    <property type="project" value="InterPro"/>
</dbReference>
<reference evidence="2 3" key="1">
    <citation type="submission" date="2016-08" db="EMBL/GenBank/DDBJ databases">
        <title>Whole genome sequence of Mesorhizobium sp. strain UASWS1009 isolated from industrial sewage.</title>
        <authorList>
            <person name="Crovadore J."/>
            <person name="Calmin G."/>
            <person name="Chablais R."/>
            <person name="Cochard B."/>
            <person name="Lefort F."/>
        </authorList>
    </citation>
    <scope>NUCLEOTIDE SEQUENCE [LARGE SCALE GENOMIC DNA]</scope>
    <source>
        <strain evidence="2 3">UASWS1009</strain>
    </source>
</reference>
<dbReference type="PROSITE" id="PS51340">
    <property type="entry name" value="MOSC"/>
    <property type="match status" value="1"/>
</dbReference>